<evidence type="ECO:0000256" key="1">
    <source>
        <dbReference type="SAM" id="Phobius"/>
    </source>
</evidence>
<evidence type="ECO:0000313" key="5">
    <source>
        <dbReference type="Proteomes" id="UP000257123"/>
    </source>
</evidence>
<evidence type="ECO:0000313" key="4">
    <source>
        <dbReference type="Proteomes" id="UP000256877"/>
    </source>
</evidence>
<name>A0A371R2K2_9CREN</name>
<dbReference type="Proteomes" id="UP000257123">
    <property type="component" value="Unassembled WGS sequence"/>
</dbReference>
<proteinExistence type="predicted"/>
<organism evidence="3 5">
    <name type="scientific">Pyrobaculum aerophilum</name>
    <dbReference type="NCBI Taxonomy" id="13773"/>
    <lineage>
        <taxon>Archaea</taxon>
        <taxon>Thermoproteota</taxon>
        <taxon>Thermoprotei</taxon>
        <taxon>Thermoproteales</taxon>
        <taxon>Thermoproteaceae</taxon>
        <taxon>Pyrobaculum</taxon>
    </lineage>
</organism>
<comment type="caution">
    <text evidence="3">The sequence shown here is derived from an EMBL/GenBank/DDBJ whole genome shotgun (WGS) entry which is preliminary data.</text>
</comment>
<gene>
    <name evidence="3" type="ORF">CGL51_02390</name>
    <name evidence="2" type="ORF">CGL52_13170</name>
</gene>
<sequence length="73" mass="7203">MPTDAPVGCATVLDRALPPFATGTVLAGLGYSAAAGIALAGGWPLAVVLAARLQRISPGGCRNCAPSGGWQKL</sequence>
<reference evidence="4 5" key="1">
    <citation type="submission" date="2017-07" db="EMBL/GenBank/DDBJ databases">
        <title>Draft genome sequence of aerobic hyperthermophilic archaea, Pyrobaculum aerophilum YKB31 and YKB32.</title>
        <authorList>
            <person name="Mochizuki T."/>
            <person name="Berliner A.J."/>
            <person name="Yoshida-Takashima Y."/>
            <person name="Takaki Y."/>
            <person name="Nunoura T."/>
            <person name="Takai K."/>
        </authorList>
    </citation>
    <scope>NUCLEOTIDE SEQUENCE [LARGE SCALE GENOMIC DNA]</scope>
    <source>
        <strain evidence="3 5">YKB31</strain>
        <strain evidence="2 4">YKB32</strain>
    </source>
</reference>
<evidence type="ECO:0000313" key="2">
    <source>
        <dbReference type="EMBL" id="RFA95242.1"/>
    </source>
</evidence>
<evidence type="ECO:0000313" key="3">
    <source>
        <dbReference type="EMBL" id="RFA97727.1"/>
    </source>
</evidence>
<accession>A0A371R2K2</accession>
<dbReference type="EMBL" id="NMUE01000004">
    <property type="protein sequence ID" value="RFA97727.1"/>
    <property type="molecule type" value="Genomic_DNA"/>
</dbReference>
<feature type="transmembrane region" description="Helical" evidence="1">
    <location>
        <begin position="29"/>
        <end position="50"/>
    </location>
</feature>
<keyword evidence="1" id="KW-0812">Transmembrane</keyword>
<dbReference type="EMBL" id="NMUF01000061">
    <property type="protein sequence ID" value="RFA95242.1"/>
    <property type="molecule type" value="Genomic_DNA"/>
</dbReference>
<dbReference type="Proteomes" id="UP000256877">
    <property type="component" value="Unassembled WGS sequence"/>
</dbReference>
<protein>
    <submittedName>
        <fullName evidence="3">Uncharacterized protein</fullName>
    </submittedName>
</protein>
<keyword evidence="1" id="KW-1133">Transmembrane helix</keyword>
<keyword evidence="1" id="KW-0472">Membrane</keyword>
<dbReference type="RefSeq" id="WP_116420553.1">
    <property type="nucleotide sequence ID" value="NZ_NMUE01000004.1"/>
</dbReference>
<dbReference type="AlphaFoldDB" id="A0A371R2K2"/>